<keyword evidence="2" id="KW-1185">Reference proteome</keyword>
<dbReference type="GO" id="GO:0016787">
    <property type="term" value="F:hydrolase activity"/>
    <property type="evidence" value="ECO:0007669"/>
    <property type="project" value="UniProtKB-KW"/>
</dbReference>
<comment type="caution">
    <text evidence="1">The sequence shown here is derived from an EMBL/GenBank/DDBJ whole genome shotgun (WGS) entry which is preliminary data.</text>
</comment>
<proteinExistence type="predicted"/>
<accession>A0A512PCD0</accession>
<dbReference type="RefSeq" id="WP_218866532.1">
    <property type="nucleotide sequence ID" value="NZ_BAABBJ010000003.1"/>
</dbReference>
<dbReference type="Gene3D" id="3.40.50.1000">
    <property type="entry name" value="HAD superfamily/HAD-like"/>
    <property type="match status" value="1"/>
</dbReference>
<organism evidence="1 2">
    <name type="scientific">Cellulomonas soli</name>
    <dbReference type="NCBI Taxonomy" id="931535"/>
    <lineage>
        <taxon>Bacteria</taxon>
        <taxon>Bacillati</taxon>
        <taxon>Actinomycetota</taxon>
        <taxon>Actinomycetes</taxon>
        <taxon>Micrococcales</taxon>
        <taxon>Cellulomonadaceae</taxon>
        <taxon>Cellulomonas</taxon>
    </lineage>
</organism>
<dbReference type="SUPFAM" id="SSF56784">
    <property type="entry name" value="HAD-like"/>
    <property type="match status" value="1"/>
</dbReference>
<dbReference type="InterPro" id="IPR023214">
    <property type="entry name" value="HAD_sf"/>
</dbReference>
<evidence type="ECO:0000313" key="1">
    <source>
        <dbReference type="EMBL" id="GEP68772.1"/>
    </source>
</evidence>
<dbReference type="Pfam" id="PF00702">
    <property type="entry name" value="Hydrolase"/>
    <property type="match status" value="1"/>
</dbReference>
<dbReference type="PANTHER" id="PTHR46649">
    <property type="match status" value="1"/>
</dbReference>
<keyword evidence="1" id="KW-0378">Hydrolase</keyword>
<reference evidence="1 2" key="1">
    <citation type="submission" date="2019-07" db="EMBL/GenBank/DDBJ databases">
        <title>Whole genome shotgun sequence of Cellulomonas soli NBRC 109434.</title>
        <authorList>
            <person name="Hosoyama A."/>
            <person name="Uohara A."/>
            <person name="Ohji S."/>
            <person name="Ichikawa N."/>
        </authorList>
    </citation>
    <scope>NUCLEOTIDE SEQUENCE [LARGE SCALE GENOMIC DNA]</scope>
    <source>
        <strain evidence="1 2">NBRC 109434</strain>
    </source>
</reference>
<name>A0A512PCD0_9CELL</name>
<dbReference type="InterPro" id="IPR006439">
    <property type="entry name" value="HAD-SF_hydro_IA"/>
</dbReference>
<dbReference type="PRINTS" id="PR00413">
    <property type="entry name" value="HADHALOGNASE"/>
</dbReference>
<evidence type="ECO:0000313" key="2">
    <source>
        <dbReference type="Proteomes" id="UP000321798"/>
    </source>
</evidence>
<gene>
    <name evidence="1" type="ORF">CSO01_14870</name>
</gene>
<sequence length="242" mass="25920">MPDPSPTFRAVLLDWRGTLVVAPTFPWLVETALHRMGREATPEAVEQVLVRLRGADGTRVDSSAIDTDVDEHRAAYAEWFAAAGLDAPLAAALYEVESDVRLNAFAHDVARTLTALDAAGVRLGVVSDIHVDLRPVFADHRLDDGRTWADLIEVWALSFELGVAKPDPAIFAVALDRLGLPAADVLMVGDRGAWDGAAADVGITTLVLPPLASPAQERLHRVLDLVLPGQHRPAADALRTAG</sequence>
<dbReference type="PANTHER" id="PTHR46649:SF4">
    <property type="entry name" value="HALOACID DEHALOGENASE-LIKE HYDROLASE (HAD) SUPERFAMILY PROTEIN"/>
    <property type="match status" value="1"/>
</dbReference>
<dbReference type="EMBL" id="BKAL01000004">
    <property type="protein sequence ID" value="GEP68772.1"/>
    <property type="molecule type" value="Genomic_DNA"/>
</dbReference>
<protein>
    <submittedName>
        <fullName evidence="1">Hydrolase</fullName>
    </submittedName>
</protein>
<dbReference type="AlphaFoldDB" id="A0A512PCD0"/>
<dbReference type="InterPro" id="IPR036412">
    <property type="entry name" value="HAD-like_sf"/>
</dbReference>
<dbReference type="Proteomes" id="UP000321798">
    <property type="component" value="Unassembled WGS sequence"/>
</dbReference>